<dbReference type="InterPro" id="IPR013830">
    <property type="entry name" value="SGNH_hydro"/>
</dbReference>
<comment type="caution">
    <text evidence="3">The sequence shown here is derived from an EMBL/GenBank/DDBJ whole genome shotgun (WGS) entry which is preliminary data.</text>
</comment>
<evidence type="ECO:0000259" key="2">
    <source>
        <dbReference type="Pfam" id="PF13472"/>
    </source>
</evidence>
<dbReference type="AlphaFoldDB" id="A0A4U3MJA8"/>
<name>A0A4U3MJA8_9ACTN</name>
<feature type="chain" id="PRO_5020651976" description="SGNH hydrolase-type esterase domain-containing protein" evidence="1">
    <location>
        <begin position="28"/>
        <end position="519"/>
    </location>
</feature>
<evidence type="ECO:0000256" key="1">
    <source>
        <dbReference type="SAM" id="SignalP"/>
    </source>
</evidence>
<dbReference type="Gene3D" id="2.80.10.50">
    <property type="match status" value="1"/>
</dbReference>
<feature type="signal peptide" evidence="1">
    <location>
        <begin position="1"/>
        <end position="27"/>
    </location>
</feature>
<dbReference type="SUPFAM" id="SSF50405">
    <property type="entry name" value="Actin-crosslinking proteins"/>
    <property type="match status" value="1"/>
</dbReference>
<protein>
    <recommendedName>
        <fullName evidence="2">SGNH hydrolase-type esterase domain-containing protein</fullName>
    </recommendedName>
</protein>
<dbReference type="Gene3D" id="3.40.50.1110">
    <property type="entry name" value="SGNH hydrolase"/>
    <property type="match status" value="1"/>
</dbReference>
<keyword evidence="1" id="KW-0732">Signal</keyword>
<sequence>MQRLIRALVAALVAVLVAANLPAPASAATWLGTWAASPQSGSREFSNQTLRQIVRTSIGGTAVRVQLSNAFGNRALTVSNVHVARRASGSSIDPATDRVITFGGQQSVTIPVGGLAVSDAASVPVAASSDLAVSFHLPSATGPATYHQTALQTSYIAAGNVAGHATITPTGETGDTFILSGVDVDNAAGTGTVVALGASIVDGVASSHNANRRWPNLLSNRLNASGRTVGVVNQGISGNQLLRDGAGQSAINRFERDVLNQTGVKWVVFADNPINDVGSNRPVPTAQQLITGAQNLITRAHARGIQFICATLTPFQGANYWTQEGENSRAAYNAWVRGAGSGCDRVVDFDAATRDPANPTRFLPAYDPGDHLHPNDAGFQAMANAFDLAWFGATSGTPGIRLRSRANNQFVNAGPTLVANGNATTFDRVDLGNGNIALRSRANNMYVAAEAAGAQPLIANRTAAGPWETFQVVDNPNGTISLRAQANGNLVCADGGGAQPLIANRTAVGPWEQFDVVNV</sequence>
<accession>A0A4U3MJA8</accession>
<keyword evidence="4" id="KW-1185">Reference proteome</keyword>
<gene>
    <name evidence="3" type="ORF">FDA94_10680</name>
</gene>
<feature type="domain" description="SGNH hydrolase-type esterase" evidence="2">
    <location>
        <begin position="195"/>
        <end position="381"/>
    </location>
</feature>
<dbReference type="PANTHER" id="PTHR43784">
    <property type="entry name" value="GDSL-LIKE LIPASE/ACYLHYDROLASE, PUTATIVE (AFU_ORTHOLOGUE AFUA_2G00820)-RELATED"/>
    <property type="match status" value="1"/>
</dbReference>
<dbReference type="OrthoDB" id="1828825at2"/>
<dbReference type="EMBL" id="SZQA01000008">
    <property type="protein sequence ID" value="TKK88980.1"/>
    <property type="molecule type" value="Genomic_DNA"/>
</dbReference>
<dbReference type="CDD" id="cd01830">
    <property type="entry name" value="XynE_like"/>
    <property type="match status" value="1"/>
</dbReference>
<dbReference type="SUPFAM" id="SSF52266">
    <property type="entry name" value="SGNH hydrolase"/>
    <property type="match status" value="1"/>
</dbReference>
<proteinExistence type="predicted"/>
<dbReference type="CDD" id="cd00257">
    <property type="entry name" value="beta-trefoil_FSCN-like"/>
    <property type="match status" value="1"/>
</dbReference>
<organism evidence="3 4">
    <name type="scientific">Herbidospora galbida</name>
    <dbReference type="NCBI Taxonomy" id="2575442"/>
    <lineage>
        <taxon>Bacteria</taxon>
        <taxon>Bacillati</taxon>
        <taxon>Actinomycetota</taxon>
        <taxon>Actinomycetes</taxon>
        <taxon>Streptosporangiales</taxon>
        <taxon>Streptosporangiaceae</taxon>
        <taxon>Herbidospora</taxon>
    </lineage>
</organism>
<evidence type="ECO:0000313" key="3">
    <source>
        <dbReference type="EMBL" id="TKK88980.1"/>
    </source>
</evidence>
<dbReference type="Proteomes" id="UP000308705">
    <property type="component" value="Unassembled WGS sequence"/>
</dbReference>
<dbReference type="InterPro" id="IPR053140">
    <property type="entry name" value="GDSL_Rv0518-like"/>
</dbReference>
<dbReference type="PANTHER" id="PTHR43784:SF2">
    <property type="entry name" value="GDSL-LIKE LIPASE_ACYLHYDROLASE, PUTATIVE (AFU_ORTHOLOGUE AFUA_2G00820)-RELATED"/>
    <property type="match status" value="1"/>
</dbReference>
<evidence type="ECO:0000313" key="4">
    <source>
        <dbReference type="Proteomes" id="UP000308705"/>
    </source>
</evidence>
<dbReference type="Pfam" id="PF13472">
    <property type="entry name" value="Lipase_GDSL_2"/>
    <property type="match status" value="1"/>
</dbReference>
<reference evidence="3 4" key="1">
    <citation type="submission" date="2019-04" db="EMBL/GenBank/DDBJ databases">
        <title>Herbidospora sp. NEAU-GS14.nov., a novel actinomycete isolated from soil.</title>
        <authorList>
            <person name="Han L."/>
        </authorList>
    </citation>
    <scope>NUCLEOTIDE SEQUENCE [LARGE SCALE GENOMIC DNA]</scope>
    <source>
        <strain evidence="3 4">NEAU-GS14</strain>
    </source>
</reference>
<dbReference type="RefSeq" id="WP_137246903.1">
    <property type="nucleotide sequence ID" value="NZ_SZQA01000008.1"/>
</dbReference>
<dbReference type="InterPro" id="IPR036514">
    <property type="entry name" value="SGNH_hydro_sf"/>
</dbReference>
<dbReference type="InterPro" id="IPR008999">
    <property type="entry name" value="Actin-crosslinking"/>
</dbReference>